<accession>A0A841E8F5</accession>
<keyword evidence="2" id="KW-0238">DNA-binding</keyword>
<reference evidence="2 3" key="1">
    <citation type="submission" date="2020-08" db="EMBL/GenBank/DDBJ databases">
        <title>Sequencing the genomes of 1000 actinobacteria strains.</title>
        <authorList>
            <person name="Klenk H.-P."/>
        </authorList>
    </citation>
    <scope>NUCLEOTIDE SEQUENCE [LARGE SCALE GENOMIC DNA]</scope>
    <source>
        <strain evidence="2 3">DSM 44593</strain>
    </source>
</reference>
<dbReference type="PROSITE" id="PS50943">
    <property type="entry name" value="HTH_CROC1"/>
    <property type="match status" value="1"/>
</dbReference>
<dbReference type="Gene3D" id="1.10.260.40">
    <property type="entry name" value="lambda repressor-like DNA-binding domains"/>
    <property type="match status" value="1"/>
</dbReference>
<organism evidence="2 3">
    <name type="scientific">Streptomonospora salina</name>
    <dbReference type="NCBI Taxonomy" id="104205"/>
    <lineage>
        <taxon>Bacteria</taxon>
        <taxon>Bacillati</taxon>
        <taxon>Actinomycetota</taxon>
        <taxon>Actinomycetes</taxon>
        <taxon>Streptosporangiales</taxon>
        <taxon>Nocardiopsidaceae</taxon>
        <taxon>Streptomonospora</taxon>
    </lineage>
</organism>
<proteinExistence type="predicted"/>
<dbReference type="InterPro" id="IPR010982">
    <property type="entry name" value="Lambda_DNA-bd_dom_sf"/>
</dbReference>
<dbReference type="CDD" id="cd00093">
    <property type="entry name" value="HTH_XRE"/>
    <property type="match status" value="1"/>
</dbReference>
<feature type="domain" description="HTH cro/C1-type" evidence="1">
    <location>
        <begin position="24"/>
        <end position="68"/>
    </location>
</feature>
<evidence type="ECO:0000313" key="3">
    <source>
        <dbReference type="Proteomes" id="UP000578077"/>
    </source>
</evidence>
<dbReference type="SUPFAM" id="SSF47413">
    <property type="entry name" value="lambda repressor-like DNA-binding domains"/>
    <property type="match status" value="1"/>
</dbReference>
<evidence type="ECO:0000313" key="2">
    <source>
        <dbReference type="EMBL" id="MBB6000257.1"/>
    </source>
</evidence>
<dbReference type="Proteomes" id="UP000578077">
    <property type="component" value="Unassembled WGS sequence"/>
</dbReference>
<protein>
    <submittedName>
        <fullName evidence="2">DNA-binding XRE family transcriptional regulator</fullName>
    </submittedName>
</protein>
<dbReference type="AlphaFoldDB" id="A0A841E8F5"/>
<sequence>MAHPYVHVRSPDLFAELIRIADVTRSQLARRAHCSKAHITLISQGKRGCNPRVAWRIANTLGATVDELFTESKEGEPGGGDPTSIVAA</sequence>
<name>A0A841E8F5_9ACTN</name>
<comment type="caution">
    <text evidence="2">The sequence shown here is derived from an EMBL/GenBank/DDBJ whole genome shotgun (WGS) entry which is preliminary data.</text>
</comment>
<dbReference type="Pfam" id="PF13560">
    <property type="entry name" value="HTH_31"/>
    <property type="match status" value="1"/>
</dbReference>
<evidence type="ECO:0000259" key="1">
    <source>
        <dbReference type="PROSITE" id="PS50943"/>
    </source>
</evidence>
<dbReference type="SMART" id="SM00530">
    <property type="entry name" value="HTH_XRE"/>
    <property type="match status" value="1"/>
</dbReference>
<keyword evidence="3" id="KW-1185">Reference proteome</keyword>
<dbReference type="GO" id="GO:0003677">
    <property type="term" value="F:DNA binding"/>
    <property type="evidence" value="ECO:0007669"/>
    <property type="project" value="UniProtKB-KW"/>
</dbReference>
<gene>
    <name evidence="2" type="ORF">HNR25_004008</name>
</gene>
<dbReference type="RefSeq" id="WP_184637577.1">
    <property type="nucleotide sequence ID" value="NZ_BAABKT010000029.1"/>
</dbReference>
<dbReference type="EMBL" id="JACHLY010000001">
    <property type="protein sequence ID" value="MBB6000257.1"/>
    <property type="molecule type" value="Genomic_DNA"/>
</dbReference>
<dbReference type="InterPro" id="IPR001387">
    <property type="entry name" value="Cro/C1-type_HTH"/>
</dbReference>